<dbReference type="EMBL" id="OV696698">
    <property type="protein sequence ID" value="CAH1243625.1"/>
    <property type="molecule type" value="Genomic_DNA"/>
</dbReference>
<evidence type="ECO:0000313" key="6">
    <source>
        <dbReference type="Proteomes" id="UP000838412"/>
    </source>
</evidence>
<dbReference type="PANTHER" id="PTHR34524:SF6">
    <property type="entry name" value="CALCYPHOSINE LIKE"/>
    <property type="match status" value="1"/>
</dbReference>
<dbReference type="InterPro" id="IPR011992">
    <property type="entry name" value="EF-hand-dom_pair"/>
</dbReference>
<evidence type="ECO:0000256" key="1">
    <source>
        <dbReference type="ARBA" id="ARBA00022723"/>
    </source>
</evidence>
<dbReference type="CDD" id="cd00051">
    <property type="entry name" value="EFh"/>
    <property type="match status" value="2"/>
</dbReference>
<dbReference type="PANTHER" id="PTHR34524">
    <property type="entry name" value="CALCYPHOSIN"/>
    <property type="match status" value="1"/>
</dbReference>
<keyword evidence="2" id="KW-0677">Repeat</keyword>
<gene>
    <name evidence="5" type="primary">CAPSL</name>
    <name evidence="5" type="ORF">BLAG_LOCUS6540</name>
</gene>
<evidence type="ECO:0000256" key="2">
    <source>
        <dbReference type="ARBA" id="ARBA00022737"/>
    </source>
</evidence>
<feature type="domain" description="EF-hand" evidence="4">
    <location>
        <begin position="43"/>
        <end position="71"/>
    </location>
</feature>
<dbReference type="GO" id="GO:0005509">
    <property type="term" value="F:calcium ion binding"/>
    <property type="evidence" value="ECO:0007669"/>
    <property type="project" value="InterPro"/>
</dbReference>
<evidence type="ECO:0000259" key="4">
    <source>
        <dbReference type="SMART" id="SM00054"/>
    </source>
</evidence>
<dbReference type="InterPro" id="IPR018247">
    <property type="entry name" value="EF_Hand_1_Ca_BS"/>
</dbReference>
<dbReference type="PROSITE" id="PS00018">
    <property type="entry name" value="EF_HAND_1"/>
    <property type="match status" value="2"/>
</dbReference>
<dbReference type="Pfam" id="PF13499">
    <property type="entry name" value="EF-hand_7"/>
    <property type="match status" value="1"/>
</dbReference>
<feature type="domain" description="EF-hand" evidence="4">
    <location>
        <begin position="115"/>
        <end position="143"/>
    </location>
</feature>
<evidence type="ECO:0000256" key="3">
    <source>
        <dbReference type="ARBA" id="ARBA00022837"/>
    </source>
</evidence>
<dbReference type="Pfam" id="PF13202">
    <property type="entry name" value="EF-hand_5"/>
    <property type="match status" value="1"/>
</dbReference>
<dbReference type="InterPro" id="IPR002048">
    <property type="entry name" value="EF_hand_dom"/>
</dbReference>
<dbReference type="Gene3D" id="1.10.238.10">
    <property type="entry name" value="EF-hand"/>
    <property type="match status" value="2"/>
</dbReference>
<accession>A0A8J9YXF5</accession>
<keyword evidence="1" id="KW-0479">Metal-binding</keyword>
<proteinExistence type="predicted"/>
<dbReference type="InterPro" id="IPR051581">
    <property type="entry name" value="Ca-bind"/>
</dbReference>
<organism evidence="5 6">
    <name type="scientific">Branchiostoma lanceolatum</name>
    <name type="common">Common lancelet</name>
    <name type="synonym">Amphioxus lanceolatum</name>
    <dbReference type="NCBI Taxonomy" id="7740"/>
    <lineage>
        <taxon>Eukaryota</taxon>
        <taxon>Metazoa</taxon>
        <taxon>Chordata</taxon>
        <taxon>Cephalochordata</taxon>
        <taxon>Leptocardii</taxon>
        <taxon>Amphioxiformes</taxon>
        <taxon>Branchiostomatidae</taxon>
        <taxon>Branchiostoma</taxon>
    </lineage>
</organism>
<name>A0A8J9YXF5_BRALA</name>
<dbReference type="OrthoDB" id="444540at2759"/>
<feature type="domain" description="EF-hand" evidence="4">
    <location>
        <begin position="79"/>
        <end position="107"/>
    </location>
</feature>
<dbReference type="SUPFAM" id="SSF47473">
    <property type="entry name" value="EF-hand"/>
    <property type="match status" value="1"/>
</dbReference>
<reference evidence="5" key="1">
    <citation type="submission" date="2022-01" db="EMBL/GenBank/DDBJ databases">
        <authorList>
            <person name="Braso-Vives M."/>
        </authorList>
    </citation>
    <scope>NUCLEOTIDE SEQUENCE</scope>
</reference>
<sequence length="193" mass="21984">MAGTARHDHEMVQRAKQQLRTCKDPVETLRLSCLSRGSNGIKGLGRVFRIMDDDHNRKLDFAEFKKGLRDYGLSLEPGEVQNMFGHFDKDGSGSIDFDEFLLNLRPPMSKARKDVIMQAFNKLDKTGDNVITIADLKGVYNCKHHPKYKSGEWTEDQVFGEFLKSFDENMDGTVSLCTKLIHCSHISTWLTLL</sequence>
<dbReference type="Proteomes" id="UP000838412">
    <property type="component" value="Chromosome 13"/>
</dbReference>
<keyword evidence="3" id="KW-0106">Calcium</keyword>
<dbReference type="SMART" id="SM00054">
    <property type="entry name" value="EFh"/>
    <property type="match status" value="3"/>
</dbReference>
<evidence type="ECO:0000313" key="5">
    <source>
        <dbReference type="EMBL" id="CAH1243625.1"/>
    </source>
</evidence>
<keyword evidence="6" id="KW-1185">Reference proteome</keyword>
<dbReference type="AlphaFoldDB" id="A0A8J9YXF5"/>
<protein>
    <submittedName>
        <fullName evidence="5">CAPSL protein</fullName>
    </submittedName>
</protein>